<dbReference type="AlphaFoldDB" id="A0A9D1FZE4"/>
<dbReference type="InterPro" id="IPR004568">
    <property type="entry name" value="Ppantetheine-prot_Trfase_dom"/>
</dbReference>
<keyword evidence="2 8" id="KW-0808">Transferase</keyword>
<dbReference type="HAMAP" id="MF_00101">
    <property type="entry name" value="AcpS"/>
    <property type="match status" value="1"/>
</dbReference>
<keyword evidence="3 8" id="KW-0479">Metal-binding</keyword>
<keyword evidence="5 8" id="KW-0460">Magnesium</keyword>
<dbReference type="InterPro" id="IPR008278">
    <property type="entry name" value="4-PPantetheinyl_Trfase_dom"/>
</dbReference>
<accession>A0A9D1FZE4</accession>
<dbReference type="Pfam" id="PF01648">
    <property type="entry name" value="ACPS"/>
    <property type="match status" value="1"/>
</dbReference>
<comment type="similarity">
    <text evidence="8">Belongs to the P-Pant transferase superfamily. AcpS family.</text>
</comment>
<keyword evidence="8" id="KW-0963">Cytoplasm</keyword>
<proteinExistence type="inferred from homology"/>
<dbReference type="InterPro" id="IPR002582">
    <property type="entry name" value="ACPS"/>
</dbReference>
<evidence type="ECO:0000256" key="5">
    <source>
        <dbReference type="ARBA" id="ARBA00022842"/>
    </source>
</evidence>
<evidence type="ECO:0000256" key="4">
    <source>
        <dbReference type="ARBA" id="ARBA00022832"/>
    </source>
</evidence>
<feature type="binding site" evidence="8">
    <location>
        <position position="8"/>
    </location>
    <ligand>
        <name>Mg(2+)</name>
        <dbReference type="ChEBI" id="CHEBI:18420"/>
    </ligand>
</feature>
<keyword evidence="7 8" id="KW-0275">Fatty acid biosynthesis</keyword>
<evidence type="ECO:0000256" key="1">
    <source>
        <dbReference type="ARBA" id="ARBA00022516"/>
    </source>
</evidence>
<feature type="domain" description="4'-phosphopantetheinyl transferase" evidence="9">
    <location>
        <begin position="4"/>
        <end position="90"/>
    </location>
</feature>
<dbReference type="EC" id="2.7.8.7" evidence="8"/>
<keyword evidence="1 8" id="KW-0444">Lipid biosynthesis</keyword>
<name>A0A9D1FZE4_9FIRM</name>
<dbReference type="NCBIfam" id="TIGR00556">
    <property type="entry name" value="pantethn_trn"/>
    <property type="match status" value="1"/>
</dbReference>
<comment type="function">
    <text evidence="8">Transfers the 4'-phosphopantetheine moiety from coenzyme A to a Ser of acyl-carrier-protein.</text>
</comment>
<organism evidence="10 11">
    <name type="scientific">Candidatus Alectryocaccomicrobium excrementavium</name>
    <dbReference type="NCBI Taxonomy" id="2840668"/>
    <lineage>
        <taxon>Bacteria</taxon>
        <taxon>Bacillati</taxon>
        <taxon>Bacillota</taxon>
        <taxon>Clostridia</taxon>
        <taxon>Candidatus Alectryocaccomicrobium</taxon>
    </lineage>
</organism>
<dbReference type="Proteomes" id="UP000824140">
    <property type="component" value="Unassembled WGS sequence"/>
</dbReference>
<dbReference type="InterPro" id="IPR037143">
    <property type="entry name" value="4-PPantetheinyl_Trfase_dom_sf"/>
</dbReference>
<evidence type="ECO:0000259" key="9">
    <source>
        <dbReference type="Pfam" id="PF01648"/>
    </source>
</evidence>
<evidence type="ECO:0000256" key="7">
    <source>
        <dbReference type="ARBA" id="ARBA00023160"/>
    </source>
</evidence>
<evidence type="ECO:0000256" key="3">
    <source>
        <dbReference type="ARBA" id="ARBA00022723"/>
    </source>
</evidence>
<reference evidence="10" key="1">
    <citation type="submission" date="2020-10" db="EMBL/GenBank/DDBJ databases">
        <authorList>
            <person name="Gilroy R."/>
        </authorList>
    </citation>
    <scope>NUCLEOTIDE SEQUENCE</scope>
    <source>
        <strain evidence="10">13766</strain>
    </source>
</reference>
<dbReference type="GO" id="GO:0000287">
    <property type="term" value="F:magnesium ion binding"/>
    <property type="evidence" value="ECO:0007669"/>
    <property type="project" value="UniProtKB-UniRule"/>
</dbReference>
<comment type="catalytic activity">
    <reaction evidence="8">
        <text>apo-[ACP] + CoA = holo-[ACP] + adenosine 3',5'-bisphosphate + H(+)</text>
        <dbReference type="Rhea" id="RHEA:12068"/>
        <dbReference type="Rhea" id="RHEA-COMP:9685"/>
        <dbReference type="Rhea" id="RHEA-COMP:9690"/>
        <dbReference type="ChEBI" id="CHEBI:15378"/>
        <dbReference type="ChEBI" id="CHEBI:29999"/>
        <dbReference type="ChEBI" id="CHEBI:57287"/>
        <dbReference type="ChEBI" id="CHEBI:58343"/>
        <dbReference type="ChEBI" id="CHEBI:64479"/>
        <dbReference type="EC" id="2.7.8.7"/>
    </reaction>
</comment>
<dbReference type="SUPFAM" id="SSF56214">
    <property type="entry name" value="4'-phosphopantetheinyl transferase"/>
    <property type="match status" value="1"/>
</dbReference>
<evidence type="ECO:0000256" key="6">
    <source>
        <dbReference type="ARBA" id="ARBA00023098"/>
    </source>
</evidence>
<evidence type="ECO:0000256" key="2">
    <source>
        <dbReference type="ARBA" id="ARBA00022679"/>
    </source>
</evidence>
<evidence type="ECO:0000313" key="10">
    <source>
        <dbReference type="EMBL" id="HIS91958.1"/>
    </source>
</evidence>
<sequence>MVLGLGLDLVEIGRIERACEKPHFRARIFTPAENARIDERGAQTAAGIFAAKEAVAKALGTGFRGFGPAAIEVVVDELGKPLCALSGKALERMRALGGETIHLSITHTDGMAAAVAILEGNPCTPSR</sequence>
<keyword evidence="4 8" id="KW-0276">Fatty acid metabolism</keyword>
<evidence type="ECO:0000313" key="11">
    <source>
        <dbReference type="Proteomes" id="UP000824140"/>
    </source>
</evidence>
<evidence type="ECO:0000256" key="8">
    <source>
        <dbReference type="HAMAP-Rule" id="MF_00101"/>
    </source>
</evidence>
<dbReference type="EMBL" id="DVJN01000060">
    <property type="protein sequence ID" value="HIS91958.1"/>
    <property type="molecule type" value="Genomic_DNA"/>
</dbReference>
<dbReference type="NCBIfam" id="TIGR00516">
    <property type="entry name" value="acpS"/>
    <property type="match status" value="1"/>
</dbReference>
<comment type="subcellular location">
    <subcellularLocation>
        <location evidence="8">Cytoplasm</location>
    </subcellularLocation>
</comment>
<dbReference type="GO" id="GO:0006633">
    <property type="term" value="P:fatty acid biosynthetic process"/>
    <property type="evidence" value="ECO:0007669"/>
    <property type="project" value="UniProtKB-UniRule"/>
</dbReference>
<comment type="caution">
    <text evidence="10">The sequence shown here is derived from an EMBL/GenBank/DDBJ whole genome shotgun (WGS) entry which is preliminary data.</text>
</comment>
<protein>
    <recommendedName>
        <fullName evidence="8">Holo-[acyl-carrier-protein] synthase</fullName>
        <shortName evidence="8">Holo-ACP synthase</shortName>
        <ecNumber evidence="8">2.7.8.7</ecNumber>
    </recommendedName>
    <alternativeName>
        <fullName evidence="8">4'-phosphopantetheinyl transferase AcpS</fullName>
    </alternativeName>
</protein>
<comment type="cofactor">
    <cofactor evidence="8">
        <name>Mg(2+)</name>
        <dbReference type="ChEBI" id="CHEBI:18420"/>
    </cofactor>
</comment>
<keyword evidence="6 8" id="KW-0443">Lipid metabolism</keyword>
<gene>
    <name evidence="8 10" type="primary">acpS</name>
    <name evidence="10" type="ORF">IAA84_02965</name>
</gene>
<reference evidence="10" key="2">
    <citation type="journal article" date="2021" name="PeerJ">
        <title>Extensive microbial diversity within the chicken gut microbiome revealed by metagenomics and culture.</title>
        <authorList>
            <person name="Gilroy R."/>
            <person name="Ravi A."/>
            <person name="Getino M."/>
            <person name="Pursley I."/>
            <person name="Horton D.L."/>
            <person name="Alikhan N.F."/>
            <person name="Baker D."/>
            <person name="Gharbi K."/>
            <person name="Hall N."/>
            <person name="Watson M."/>
            <person name="Adriaenssens E.M."/>
            <person name="Foster-Nyarko E."/>
            <person name="Jarju S."/>
            <person name="Secka A."/>
            <person name="Antonio M."/>
            <person name="Oren A."/>
            <person name="Chaudhuri R.R."/>
            <person name="La Ragione R."/>
            <person name="Hildebrand F."/>
            <person name="Pallen M.J."/>
        </authorList>
    </citation>
    <scope>NUCLEOTIDE SEQUENCE</scope>
    <source>
        <strain evidence="10">13766</strain>
    </source>
</reference>
<dbReference type="GO" id="GO:0005737">
    <property type="term" value="C:cytoplasm"/>
    <property type="evidence" value="ECO:0007669"/>
    <property type="project" value="UniProtKB-SubCell"/>
</dbReference>
<dbReference type="GO" id="GO:0008897">
    <property type="term" value="F:holo-[acyl-carrier-protein] synthase activity"/>
    <property type="evidence" value="ECO:0007669"/>
    <property type="project" value="UniProtKB-UniRule"/>
</dbReference>
<feature type="binding site" evidence="8">
    <location>
        <position position="53"/>
    </location>
    <ligand>
        <name>Mg(2+)</name>
        <dbReference type="ChEBI" id="CHEBI:18420"/>
    </ligand>
</feature>
<dbReference type="Gene3D" id="3.90.470.20">
    <property type="entry name" value="4'-phosphopantetheinyl transferase domain"/>
    <property type="match status" value="1"/>
</dbReference>